<gene>
    <name evidence="5" type="primary">ubiX</name>
    <name evidence="7" type="ORF">ACFFJ3_02310</name>
</gene>
<dbReference type="InterPro" id="IPR036551">
    <property type="entry name" value="Flavin_trans-like"/>
</dbReference>
<feature type="binding site" evidence="5">
    <location>
        <position position="123"/>
    </location>
    <ligand>
        <name>FMN</name>
        <dbReference type="ChEBI" id="CHEBI:58210"/>
    </ligand>
</feature>
<dbReference type="PANTHER" id="PTHR43374">
    <property type="entry name" value="FLAVIN PRENYLTRANSFERASE"/>
    <property type="match status" value="1"/>
</dbReference>
<protein>
    <recommendedName>
        <fullName evidence="5">Flavin prenyltransferase UbiX</fullName>
        <ecNumber evidence="5">2.5.1.129</ecNumber>
    </recommendedName>
</protein>
<keyword evidence="3 5" id="KW-0288">FMN</keyword>
<dbReference type="Gene3D" id="3.40.50.1950">
    <property type="entry name" value="Flavin prenyltransferase-like"/>
    <property type="match status" value="1"/>
</dbReference>
<dbReference type="GO" id="GO:0106141">
    <property type="term" value="F:flavin prenyltransferase activity"/>
    <property type="evidence" value="ECO:0007669"/>
    <property type="project" value="UniProtKB-EC"/>
</dbReference>
<evidence type="ECO:0000259" key="6">
    <source>
        <dbReference type="Pfam" id="PF02441"/>
    </source>
</evidence>
<comment type="catalytic activity">
    <reaction evidence="5">
        <text>dimethylallyl phosphate + FMNH2 = prenylated FMNH2 + phosphate</text>
        <dbReference type="Rhea" id="RHEA:37743"/>
        <dbReference type="ChEBI" id="CHEBI:43474"/>
        <dbReference type="ChEBI" id="CHEBI:57618"/>
        <dbReference type="ChEBI" id="CHEBI:87467"/>
        <dbReference type="ChEBI" id="CHEBI:88052"/>
        <dbReference type="EC" id="2.5.1.129"/>
    </reaction>
</comment>
<sequence>MKRLIIGISGASGAIYGVRLLQVLRGVEGVETHLVMSNAARQTLALETSLSLRDVQALADVVYDSRDIAASISSGSFKTMGMAILPCSIKTLSGIVNSYSDGLLTRAADVVLKERRSLVLCVRETPLHLGHLRLMTQAAELGAIIMPPVPAFYHRPQTLNDIIDQTVNRVIDQFDIELPQDLFTRWQGAN</sequence>
<feature type="binding site" evidence="5">
    <location>
        <position position="37"/>
    </location>
    <ligand>
        <name>FMN</name>
        <dbReference type="ChEBI" id="CHEBI:58210"/>
    </ligand>
</feature>
<dbReference type="NCBIfam" id="TIGR00421">
    <property type="entry name" value="ubiX_pad"/>
    <property type="match status" value="1"/>
</dbReference>
<dbReference type="EMBL" id="JBHLXG010000003">
    <property type="protein sequence ID" value="MFC0225348.1"/>
    <property type="molecule type" value="Genomic_DNA"/>
</dbReference>
<evidence type="ECO:0000313" key="8">
    <source>
        <dbReference type="Proteomes" id="UP001589792"/>
    </source>
</evidence>
<comment type="caution">
    <text evidence="5">Lacks conserved residue(s) required for the propagation of feature annotation.</text>
</comment>
<dbReference type="Pfam" id="PF02441">
    <property type="entry name" value="Flavoprotein"/>
    <property type="match status" value="1"/>
</dbReference>
<name>A0ABV6E8L6_9GAMM</name>
<evidence type="ECO:0000313" key="7">
    <source>
        <dbReference type="EMBL" id="MFC0225348.1"/>
    </source>
</evidence>
<feature type="binding site" evidence="5">
    <location>
        <position position="169"/>
    </location>
    <ligand>
        <name>dimethylallyl phosphate</name>
        <dbReference type="ChEBI" id="CHEBI:88052"/>
    </ligand>
</feature>
<evidence type="ECO:0000256" key="1">
    <source>
        <dbReference type="ARBA" id="ARBA00022602"/>
    </source>
</evidence>
<reference evidence="7 8" key="1">
    <citation type="submission" date="2024-09" db="EMBL/GenBank/DDBJ databases">
        <authorList>
            <person name="Sun Q."/>
            <person name="Mori K."/>
        </authorList>
    </citation>
    <scope>NUCLEOTIDE SEQUENCE [LARGE SCALE GENOMIC DNA]</scope>
    <source>
        <strain evidence="7 8">CCM 8626</strain>
    </source>
</reference>
<dbReference type="HAMAP" id="MF_01984">
    <property type="entry name" value="ubiX_pad"/>
    <property type="match status" value="1"/>
</dbReference>
<keyword evidence="2 5" id="KW-0285">Flavoprotein</keyword>
<evidence type="ECO:0000256" key="5">
    <source>
        <dbReference type="HAMAP-Rule" id="MF_01984"/>
    </source>
</evidence>
<dbReference type="InterPro" id="IPR004507">
    <property type="entry name" value="UbiX-like"/>
</dbReference>
<keyword evidence="8" id="KW-1185">Reference proteome</keyword>
<comment type="similarity">
    <text evidence="5">Belongs to the UbiX/PAD1 family.</text>
</comment>
<dbReference type="Proteomes" id="UP001589792">
    <property type="component" value="Unassembled WGS sequence"/>
</dbReference>
<evidence type="ECO:0000256" key="4">
    <source>
        <dbReference type="ARBA" id="ARBA00022679"/>
    </source>
</evidence>
<dbReference type="InterPro" id="IPR003382">
    <property type="entry name" value="Flavoprotein"/>
</dbReference>
<accession>A0ABV6E8L6</accession>
<feature type="domain" description="Flavoprotein" evidence="6">
    <location>
        <begin position="2"/>
        <end position="173"/>
    </location>
</feature>
<comment type="caution">
    <text evidence="7">The sequence shown here is derived from an EMBL/GenBank/DDBJ whole genome shotgun (WGS) entry which is preliminary data.</text>
</comment>
<feature type="binding site" evidence="5">
    <location>
        <begin position="10"/>
        <end position="12"/>
    </location>
    <ligand>
        <name>FMN</name>
        <dbReference type="ChEBI" id="CHEBI:58210"/>
    </ligand>
</feature>
<evidence type="ECO:0000256" key="3">
    <source>
        <dbReference type="ARBA" id="ARBA00022643"/>
    </source>
</evidence>
<proteinExistence type="inferred from homology"/>
<feature type="binding site" evidence="5">
    <location>
        <position position="153"/>
    </location>
    <ligand>
        <name>dimethylallyl phosphate</name>
        <dbReference type="ChEBI" id="CHEBI:88052"/>
    </ligand>
</feature>
<organism evidence="7 8">
    <name type="scientific">Serratia aquatilis</name>
    <dbReference type="NCBI Taxonomy" id="1737515"/>
    <lineage>
        <taxon>Bacteria</taxon>
        <taxon>Pseudomonadati</taxon>
        <taxon>Pseudomonadota</taxon>
        <taxon>Gammaproteobacteria</taxon>
        <taxon>Enterobacterales</taxon>
        <taxon>Yersiniaceae</taxon>
        <taxon>Serratia</taxon>
    </lineage>
</organism>
<dbReference type="PANTHER" id="PTHR43374:SF1">
    <property type="entry name" value="FLAVIN PRENYLTRANSFERASE PAD1, MITOCHONDRIAL"/>
    <property type="match status" value="1"/>
</dbReference>
<dbReference type="NCBIfam" id="NF004685">
    <property type="entry name" value="PRK06029.1"/>
    <property type="match status" value="1"/>
</dbReference>
<keyword evidence="4 5" id="KW-0808">Transferase</keyword>
<feature type="binding site" evidence="5">
    <location>
        <begin position="88"/>
        <end position="91"/>
    </location>
    <ligand>
        <name>FMN</name>
        <dbReference type="ChEBI" id="CHEBI:58210"/>
    </ligand>
</feature>
<dbReference type="RefSeq" id="WP_380672569.1">
    <property type="nucleotide sequence ID" value="NZ_CP173186.1"/>
</dbReference>
<dbReference type="EC" id="2.5.1.129" evidence="5"/>
<keyword evidence="1 5" id="KW-0637">Prenyltransferase</keyword>
<comment type="function">
    <text evidence="5">Flavin prenyltransferase that catalyzes the synthesis of the prenylated FMN cofactor (prenyl-FMN) for 4-hydroxy-3-polyprenylbenzoic acid decarboxylase UbiD. The prenyltransferase is metal-independent and links a dimethylallyl moiety from dimethylallyl monophosphate (DMAP) to the flavin N5 and C6 atoms of FMN.</text>
</comment>
<dbReference type="SUPFAM" id="SSF52507">
    <property type="entry name" value="Homo-oligomeric flavin-containing Cys decarboxylases, HFCD"/>
    <property type="match status" value="1"/>
</dbReference>
<evidence type="ECO:0000256" key="2">
    <source>
        <dbReference type="ARBA" id="ARBA00022630"/>
    </source>
</evidence>